<dbReference type="PANTHER" id="PTHR45982:SF3">
    <property type="entry name" value="F-BOX PROTEIN POF9"/>
    <property type="match status" value="1"/>
</dbReference>
<feature type="compositionally biased region" description="Acidic residues" evidence="2">
    <location>
        <begin position="55"/>
        <end position="64"/>
    </location>
</feature>
<proteinExistence type="predicted"/>
<feature type="region of interest" description="Disordered" evidence="2">
    <location>
        <begin position="1171"/>
        <end position="1207"/>
    </location>
</feature>
<dbReference type="InterPro" id="IPR036047">
    <property type="entry name" value="F-box-like_dom_sf"/>
</dbReference>
<accession>A0A1W5D0N0</accession>
<feature type="region of interest" description="Disordered" evidence="2">
    <location>
        <begin position="476"/>
        <end position="503"/>
    </location>
</feature>
<dbReference type="InterPro" id="IPR000408">
    <property type="entry name" value="Reg_chr_condens"/>
</dbReference>
<dbReference type="EMBL" id="FWEW01001082">
    <property type="protein sequence ID" value="SLM36439.1"/>
    <property type="molecule type" value="Genomic_DNA"/>
</dbReference>
<dbReference type="GO" id="GO:0005737">
    <property type="term" value="C:cytoplasm"/>
    <property type="evidence" value="ECO:0007669"/>
    <property type="project" value="TreeGrafter"/>
</dbReference>
<keyword evidence="3" id="KW-0732">Signal</keyword>
<feature type="region of interest" description="Disordered" evidence="2">
    <location>
        <begin position="415"/>
        <end position="459"/>
    </location>
</feature>
<feature type="compositionally biased region" description="Basic and acidic residues" evidence="2">
    <location>
        <begin position="139"/>
        <end position="153"/>
    </location>
</feature>
<feature type="compositionally biased region" description="Polar residues" evidence="2">
    <location>
        <begin position="311"/>
        <end position="321"/>
    </location>
</feature>
<dbReference type="PANTHER" id="PTHR45982">
    <property type="entry name" value="REGULATOR OF CHROMOSOME CONDENSATION"/>
    <property type="match status" value="1"/>
</dbReference>
<dbReference type="PROSITE" id="PS50012">
    <property type="entry name" value="RCC1_3"/>
    <property type="match status" value="1"/>
</dbReference>
<dbReference type="InterPro" id="IPR051553">
    <property type="entry name" value="Ran_GTPase-activating"/>
</dbReference>
<dbReference type="GO" id="GO:0005085">
    <property type="term" value="F:guanyl-nucleotide exchange factor activity"/>
    <property type="evidence" value="ECO:0007669"/>
    <property type="project" value="TreeGrafter"/>
</dbReference>
<organism evidence="4 5">
    <name type="scientific">Lasallia pustulata</name>
    <dbReference type="NCBI Taxonomy" id="136370"/>
    <lineage>
        <taxon>Eukaryota</taxon>
        <taxon>Fungi</taxon>
        <taxon>Dikarya</taxon>
        <taxon>Ascomycota</taxon>
        <taxon>Pezizomycotina</taxon>
        <taxon>Lecanoromycetes</taxon>
        <taxon>OSLEUM clade</taxon>
        <taxon>Umbilicariomycetidae</taxon>
        <taxon>Umbilicariales</taxon>
        <taxon>Umbilicariaceae</taxon>
        <taxon>Lasallia</taxon>
    </lineage>
</organism>
<dbReference type="Pfam" id="PF04749">
    <property type="entry name" value="PLAC8"/>
    <property type="match status" value="1"/>
</dbReference>
<feature type="compositionally biased region" description="Pro residues" evidence="2">
    <location>
        <begin position="426"/>
        <end position="435"/>
    </location>
</feature>
<feature type="signal peptide" evidence="3">
    <location>
        <begin position="1"/>
        <end position="27"/>
    </location>
</feature>
<feature type="compositionally biased region" description="Basic and acidic residues" evidence="2">
    <location>
        <begin position="35"/>
        <end position="54"/>
    </location>
</feature>
<keyword evidence="5" id="KW-1185">Reference proteome</keyword>
<feature type="compositionally biased region" description="Polar residues" evidence="2">
    <location>
        <begin position="195"/>
        <end position="211"/>
    </location>
</feature>
<feature type="chain" id="PRO_5013094314" evidence="3">
    <location>
        <begin position="28"/>
        <end position="1231"/>
    </location>
</feature>
<dbReference type="SUPFAM" id="SSF81383">
    <property type="entry name" value="F-box domain"/>
    <property type="match status" value="1"/>
</dbReference>
<dbReference type="Proteomes" id="UP000192927">
    <property type="component" value="Unassembled WGS sequence"/>
</dbReference>
<dbReference type="InterPro" id="IPR006461">
    <property type="entry name" value="PLAC_motif_containing"/>
</dbReference>
<sequence length="1231" mass="134334">MFNGPQNFHTGCFLLISAIVVTVPTCALLLQPNPDKGHEHHDPEHEGRGHQAHVDDDEASEDGDDSQHEADENGGEKDETQSSDDESGSEKEEGKSDESRGEGEEQQDTPDTSEDEEPENETQLKDGGGEVEGVQFKGARKEGSPGDTRKSYPDAKGGNKKRIESDYGKKQAEDPEGQTTVDGKIRDKPAPSKPEGSQNTMSGKQAGVSNTDTKHSTDIAAGCLRCLVRVSQEVSHVSAFRPRLEVSKHQPHVRFSSDIIHPGLGIRNWQFFGRGLTRQQRKPLDHILVGMMASNRQTATAGSPGPRTMRSEVSASQLQTQDAIRDPRYSYAETPIEMQRPTFYPLSSPTDSVIEESPMSPVSGQDLRGLPLPYADSGYPVEKPAAVERTASPYNFLAPSQPHPAHFAPYAEDVASPQWQDHRSQPQPPESPGPIPIKIEGETAGSVPTQIPPATATTGLPALNAQAAIPDADRRLGVYNPDSLSGPNSAPEAHRPGQVSHPNAAVEPEWKHGLCEIDTICCLGLWCPCVLYGKTQYRLSQRAQKQDATDLLGYKSCNGSCGIMALACGFQWAATMIQPTDVLFAIFPYLDAQEFLSLTSSAKALLSFRLDPTFWRTLTRTTFRIPPQPLLQADGARWQWLYRNLLTQTRVFTWGNNEKGNLGHGYPTGDESTRLPHYQGQWRAGGTVGWPARMEGVDDVGVVADLQCGGWSTTLLSADGALCTVGVLDGEAFHQAPSRSLVRLHFPPGYPMTAKSRYEPATAIQQFSAGRSHVLGLADNGKVWMWHNINGHGWNMRPLHIDLVENGPASGVGRVTRVVAGWDKSTIYINGTGIIFWPYEPPRQQEVEKDTLEFECFTVPGTGYHQRHDDPNSPSALEIGEVTNHIALERYIVFKTRLNKVFLYDTTSQSSHPGSSAERPIEITSLSSPDDQICDVQGSFRNFAVFTASGKVLIADLTFLNAVHAHSVNTPSSSGPLPQPTIIPALQNTSVISLTFGDYHFHALHSTGLITSWGRESRACGALGLGPRPHSLLRGVRADGSFAQDGLLEAHKIRLGRSVWFEPEKRVWLQDMVAKAQEAEAVPRWRMINDRTADAHIVVSEWFEREGRAWAAGPTPPSSAPSSTVLPAFFALKVSAAGWHSGALVLVDEAEARRVERRHVSRSAAVQAAELDREFEGEFGDAGDGGGWGDEGPGSDEEDGPNGPHSPFEQVEIAIAWYWGHATAKKECPLS</sequence>
<feature type="region of interest" description="Disordered" evidence="2">
    <location>
        <begin position="34"/>
        <end position="213"/>
    </location>
</feature>
<protein>
    <submittedName>
        <fullName evidence="4">Uncharacterized protein family Cys-rich</fullName>
    </submittedName>
</protein>
<dbReference type="Gene3D" id="2.130.10.30">
    <property type="entry name" value="Regulator of chromosome condensation 1/beta-lactamase-inhibitor protein II"/>
    <property type="match status" value="1"/>
</dbReference>
<evidence type="ECO:0000313" key="5">
    <source>
        <dbReference type="Proteomes" id="UP000192927"/>
    </source>
</evidence>
<feature type="repeat" description="RCC1" evidence="1">
    <location>
        <begin position="649"/>
        <end position="719"/>
    </location>
</feature>
<evidence type="ECO:0000256" key="3">
    <source>
        <dbReference type="SAM" id="SignalP"/>
    </source>
</evidence>
<feature type="compositionally biased region" description="Basic and acidic residues" evidence="2">
    <location>
        <begin position="88"/>
        <end position="103"/>
    </location>
</feature>
<feature type="region of interest" description="Disordered" evidence="2">
    <location>
        <begin position="297"/>
        <end position="321"/>
    </location>
</feature>
<feature type="compositionally biased region" description="Acidic residues" evidence="2">
    <location>
        <begin position="104"/>
        <end position="120"/>
    </location>
</feature>
<dbReference type="InterPro" id="IPR009091">
    <property type="entry name" value="RCC1/BLIP-II"/>
</dbReference>
<dbReference type="Pfam" id="PF00415">
    <property type="entry name" value="RCC1"/>
    <property type="match status" value="1"/>
</dbReference>
<name>A0A1W5D0N0_9LECA</name>
<reference evidence="5" key="1">
    <citation type="submission" date="2017-03" db="EMBL/GenBank/DDBJ databases">
        <authorList>
            <person name="Sharma R."/>
            <person name="Thines M."/>
        </authorList>
    </citation>
    <scope>NUCLEOTIDE SEQUENCE [LARGE SCALE GENOMIC DNA]</scope>
</reference>
<feature type="region of interest" description="Disordered" evidence="2">
    <location>
        <begin position="341"/>
        <end position="375"/>
    </location>
</feature>
<dbReference type="SUPFAM" id="SSF50985">
    <property type="entry name" value="RCC1/BLIP-II"/>
    <property type="match status" value="1"/>
</dbReference>
<feature type="compositionally biased region" description="Gly residues" evidence="2">
    <location>
        <begin position="1182"/>
        <end position="1192"/>
    </location>
</feature>
<evidence type="ECO:0000256" key="1">
    <source>
        <dbReference type="PROSITE-ProRule" id="PRU00235"/>
    </source>
</evidence>
<evidence type="ECO:0000256" key="2">
    <source>
        <dbReference type="SAM" id="MobiDB-lite"/>
    </source>
</evidence>
<feature type="compositionally biased region" description="Basic and acidic residues" evidence="2">
    <location>
        <begin position="161"/>
        <end position="173"/>
    </location>
</feature>
<evidence type="ECO:0000313" key="4">
    <source>
        <dbReference type="EMBL" id="SLM36439.1"/>
    </source>
</evidence>
<dbReference type="AlphaFoldDB" id="A0A1W5D0N0"/>
<feature type="compositionally biased region" description="Basic and acidic residues" evidence="2">
    <location>
        <begin position="65"/>
        <end position="80"/>
    </location>
</feature>